<dbReference type="CDD" id="cd02440">
    <property type="entry name" value="AdoMet_MTases"/>
    <property type="match status" value="1"/>
</dbReference>
<keyword evidence="8" id="KW-0949">S-adenosyl-L-methionine</keyword>
<evidence type="ECO:0000259" key="13">
    <source>
        <dbReference type="PROSITE" id="PS51686"/>
    </source>
</evidence>
<evidence type="ECO:0000256" key="10">
    <source>
        <dbReference type="ARBA" id="ARBA00030399"/>
    </source>
</evidence>
<evidence type="ECO:0000256" key="1">
    <source>
        <dbReference type="ARBA" id="ARBA00002724"/>
    </source>
</evidence>
<keyword evidence="9" id="KW-0694">RNA-binding</keyword>
<dbReference type="Pfam" id="PF22458">
    <property type="entry name" value="RsmF-B_ferredox"/>
    <property type="match status" value="1"/>
</dbReference>
<dbReference type="Gene3D" id="3.30.70.1170">
    <property type="entry name" value="Sun protein, domain 3"/>
    <property type="match status" value="1"/>
</dbReference>
<comment type="subcellular location">
    <subcellularLocation>
        <location evidence="2">Cytoplasm</location>
    </subcellularLocation>
</comment>
<reference evidence="14" key="1">
    <citation type="journal article" date="2015" name="Proc. Natl. Acad. Sci. U.S.A.">
        <title>Networks of energetic and metabolic interactions define dynamics in microbial communities.</title>
        <authorList>
            <person name="Embree M."/>
            <person name="Liu J.K."/>
            <person name="Al-Bassam M.M."/>
            <person name="Zengler K."/>
        </authorList>
    </citation>
    <scope>NUCLEOTIDE SEQUENCE</scope>
</reference>
<evidence type="ECO:0000256" key="5">
    <source>
        <dbReference type="ARBA" id="ARBA00022552"/>
    </source>
</evidence>
<evidence type="ECO:0000256" key="3">
    <source>
        <dbReference type="ARBA" id="ARBA00012140"/>
    </source>
</evidence>
<dbReference type="PANTHER" id="PTHR22807:SF53">
    <property type="entry name" value="RIBOSOMAL RNA SMALL SUBUNIT METHYLTRANSFERASE B-RELATED"/>
    <property type="match status" value="1"/>
</dbReference>
<sequence length="457" mass="51873">MEKKTGSGISSTRELALKVIYDVSEKGAYTNLALDKVLSASALTIQERRSVSEIVNGTIRMIKRLDWVLNLFVKQGIQKQNPWVRNILRMSVYQLLFMDKIPDYACVNDAVELTRLKTKQAVLGKVVNAVLRNITRSKDKLTWPEDELEYLAVYYSHPEWMVELFLKLYGEQDSKNLLIYDNTPVPLIFRNNSLRCSRDELIHSLESEGVVCRPALRTPWGVLIEDLNNPIVRLKTYERGYFYVQNDSSMLAAPILNPQPGEAVYDLCAGVGGKTTHMAEYMNNTGGITAIDMYPQKSDMLKQNCQRLGIDIVDANVQNVFDLGDDRPKADRILLDAPCSGLGVLNRRADSRWRKEPEGIRELCEIQARMLRKAAEMLAPGGLLLYVTCTINPDENEHQVMDLIQDPALILEGFEEQLGFWGLDEKDRLQASKGMLTIIPGKYDTDGMFYALVRRIK</sequence>
<evidence type="ECO:0000256" key="12">
    <source>
        <dbReference type="ARBA" id="ARBA00047283"/>
    </source>
</evidence>
<evidence type="ECO:0000256" key="6">
    <source>
        <dbReference type="ARBA" id="ARBA00022603"/>
    </source>
</evidence>
<evidence type="ECO:0000256" key="11">
    <source>
        <dbReference type="ARBA" id="ARBA00031088"/>
    </source>
</evidence>
<dbReference type="InterPro" id="IPR035926">
    <property type="entry name" value="NusB-like_sf"/>
</dbReference>
<dbReference type="PANTHER" id="PTHR22807">
    <property type="entry name" value="NOP2 YEAST -RELATED NOL1/NOP2/FMU SUN DOMAIN-CONTAINING"/>
    <property type="match status" value="1"/>
</dbReference>
<evidence type="ECO:0000256" key="4">
    <source>
        <dbReference type="ARBA" id="ARBA00022490"/>
    </source>
</evidence>
<comment type="function">
    <text evidence="1">Specifically methylates the cytosine at position 967 (m5C967) of 16S rRNA.</text>
</comment>
<dbReference type="InterPro" id="IPR006027">
    <property type="entry name" value="NusB_RsmB_TIM44"/>
</dbReference>
<keyword evidence="7 14" id="KW-0808">Transferase</keyword>
<evidence type="ECO:0000256" key="2">
    <source>
        <dbReference type="ARBA" id="ARBA00004496"/>
    </source>
</evidence>
<dbReference type="Pfam" id="PF01029">
    <property type="entry name" value="NusB"/>
    <property type="match status" value="1"/>
</dbReference>
<keyword evidence="6 14" id="KW-0489">Methyltransferase</keyword>
<organism evidence="14">
    <name type="scientific">hydrocarbon metagenome</name>
    <dbReference type="NCBI Taxonomy" id="938273"/>
    <lineage>
        <taxon>unclassified sequences</taxon>
        <taxon>metagenomes</taxon>
        <taxon>ecological metagenomes</taxon>
    </lineage>
</organism>
<dbReference type="InterPro" id="IPR023267">
    <property type="entry name" value="RCMT"/>
</dbReference>
<protein>
    <recommendedName>
        <fullName evidence="3">16S rRNA (cytosine(967)-C(5))-methyltransferase</fullName>
        <ecNumber evidence="3">2.1.1.176</ecNumber>
    </recommendedName>
    <alternativeName>
        <fullName evidence="10">16S rRNA m5C967 methyltransferase</fullName>
    </alternativeName>
    <alternativeName>
        <fullName evidence="11">rRNA (cytosine-C(5)-)-methyltransferase RsmB</fullName>
    </alternativeName>
</protein>
<feature type="domain" description="SAM-dependent MTase RsmB/NOP-type" evidence="13">
    <location>
        <begin position="177"/>
        <end position="456"/>
    </location>
</feature>
<dbReference type="EMBL" id="LNQE01001868">
    <property type="protein sequence ID" value="KUG03781.1"/>
    <property type="molecule type" value="Genomic_DNA"/>
</dbReference>
<dbReference type="SUPFAM" id="SSF48013">
    <property type="entry name" value="NusB-like"/>
    <property type="match status" value="1"/>
</dbReference>
<dbReference type="InterPro" id="IPR054728">
    <property type="entry name" value="RsmB-like_ferredoxin"/>
</dbReference>
<keyword evidence="4" id="KW-0963">Cytoplasm</keyword>
<dbReference type="Pfam" id="PF01189">
    <property type="entry name" value="Methyltr_RsmB-F"/>
    <property type="match status" value="1"/>
</dbReference>
<dbReference type="GO" id="GO:0003723">
    <property type="term" value="F:RNA binding"/>
    <property type="evidence" value="ECO:0007669"/>
    <property type="project" value="UniProtKB-KW"/>
</dbReference>
<evidence type="ECO:0000313" key="14">
    <source>
        <dbReference type="EMBL" id="KUG03781.1"/>
    </source>
</evidence>
<name>A0A0W8E5A5_9ZZZZ</name>
<dbReference type="InterPro" id="IPR001678">
    <property type="entry name" value="MeTrfase_RsmB-F_NOP2_dom"/>
</dbReference>
<evidence type="ECO:0000256" key="9">
    <source>
        <dbReference type="ARBA" id="ARBA00022884"/>
    </source>
</evidence>
<dbReference type="NCBIfam" id="TIGR00563">
    <property type="entry name" value="rsmB"/>
    <property type="match status" value="1"/>
</dbReference>
<dbReference type="EC" id="2.1.1.176" evidence="3"/>
<dbReference type="InterPro" id="IPR049560">
    <property type="entry name" value="MeTrfase_RsmB-F_NOP2_cat"/>
</dbReference>
<keyword evidence="5" id="KW-0698">rRNA processing</keyword>
<evidence type="ECO:0000256" key="7">
    <source>
        <dbReference type="ARBA" id="ARBA00022679"/>
    </source>
</evidence>
<dbReference type="AlphaFoldDB" id="A0A0W8E5A5"/>
<comment type="caution">
    <text evidence="14">The sequence shown here is derived from an EMBL/GenBank/DDBJ whole genome shotgun (WGS) entry which is preliminary data.</text>
</comment>
<dbReference type="PROSITE" id="PS51686">
    <property type="entry name" value="SAM_MT_RSMB_NOP"/>
    <property type="match status" value="1"/>
</dbReference>
<dbReference type="InterPro" id="IPR029063">
    <property type="entry name" value="SAM-dependent_MTases_sf"/>
</dbReference>
<dbReference type="NCBIfam" id="NF011494">
    <property type="entry name" value="PRK14902.1"/>
    <property type="match status" value="1"/>
</dbReference>
<dbReference type="PRINTS" id="PR02008">
    <property type="entry name" value="RCMTFAMILY"/>
</dbReference>
<dbReference type="GO" id="GO:0005737">
    <property type="term" value="C:cytoplasm"/>
    <property type="evidence" value="ECO:0007669"/>
    <property type="project" value="UniProtKB-SubCell"/>
</dbReference>
<comment type="catalytic activity">
    <reaction evidence="12">
        <text>cytidine(967) in 16S rRNA + S-adenosyl-L-methionine = 5-methylcytidine(967) in 16S rRNA + S-adenosyl-L-homocysteine + H(+)</text>
        <dbReference type="Rhea" id="RHEA:42748"/>
        <dbReference type="Rhea" id="RHEA-COMP:10219"/>
        <dbReference type="Rhea" id="RHEA-COMP:10220"/>
        <dbReference type="ChEBI" id="CHEBI:15378"/>
        <dbReference type="ChEBI" id="CHEBI:57856"/>
        <dbReference type="ChEBI" id="CHEBI:59789"/>
        <dbReference type="ChEBI" id="CHEBI:74483"/>
        <dbReference type="ChEBI" id="CHEBI:82748"/>
        <dbReference type="EC" id="2.1.1.176"/>
    </reaction>
</comment>
<evidence type="ECO:0000256" key="8">
    <source>
        <dbReference type="ARBA" id="ARBA00022691"/>
    </source>
</evidence>
<proteinExistence type="predicted"/>
<dbReference type="Gene3D" id="3.40.50.150">
    <property type="entry name" value="Vaccinia Virus protein VP39"/>
    <property type="match status" value="1"/>
</dbReference>
<dbReference type="SUPFAM" id="SSF53335">
    <property type="entry name" value="S-adenosyl-L-methionine-dependent methyltransferases"/>
    <property type="match status" value="1"/>
</dbReference>
<accession>A0A0W8E5A5</accession>
<dbReference type="GO" id="GO:0008649">
    <property type="term" value="F:rRNA methyltransferase activity"/>
    <property type="evidence" value="ECO:0007669"/>
    <property type="project" value="InterPro"/>
</dbReference>
<dbReference type="Gene3D" id="1.10.940.10">
    <property type="entry name" value="NusB-like"/>
    <property type="match status" value="1"/>
</dbReference>
<gene>
    <name evidence="14" type="ORF">ASZ90_018817</name>
</gene>
<dbReference type="InterPro" id="IPR004573">
    <property type="entry name" value="rRNA_ssu_MeTfrase_B"/>
</dbReference>
<dbReference type="GO" id="GO:0006355">
    <property type="term" value="P:regulation of DNA-templated transcription"/>
    <property type="evidence" value="ECO:0007669"/>
    <property type="project" value="InterPro"/>
</dbReference>